<comment type="caution">
    <text evidence="1">The sequence shown here is derived from an EMBL/GenBank/DDBJ whole genome shotgun (WGS) entry which is preliminary data.</text>
</comment>
<protein>
    <submittedName>
        <fullName evidence="1">Uncharacterized protein</fullName>
    </submittedName>
</protein>
<dbReference type="AlphaFoldDB" id="A0A117NIK5"/>
<organism evidence="1">
    <name type="scientific">Picea glauca</name>
    <name type="common">White spruce</name>
    <name type="synonym">Pinus glauca</name>
    <dbReference type="NCBI Taxonomy" id="3330"/>
    <lineage>
        <taxon>Eukaryota</taxon>
        <taxon>Viridiplantae</taxon>
        <taxon>Streptophyta</taxon>
        <taxon>Embryophyta</taxon>
        <taxon>Tracheophyta</taxon>
        <taxon>Spermatophyta</taxon>
        <taxon>Pinopsida</taxon>
        <taxon>Pinidae</taxon>
        <taxon>Conifers I</taxon>
        <taxon>Pinales</taxon>
        <taxon>Pinaceae</taxon>
        <taxon>Picea</taxon>
    </lineage>
</organism>
<dbReference type="EMBL" id="LKAM01000002">
    <property type="protein sequence ID" value="KUM50122.1"/>
    <property type="molecule type" value="Genomic_DNA"/>
</dbReference>
<accession>A0A117NIK5</accession>
<proteinExistence type="predicted"/>
<reference evidence="1" key="1">
    <citation type="journal article" date="2015" name="Genome Biol. Evol.">
        <title>Organellar Genomes of White Spruce (Picea glauca): Assembly and Annotation.</title>
        <authorList>
            <person name="Jackman S.D."/>
            <person name="Warren R.L."/>
            <person name="Gibb E.A."/>
            <person name="Vandervalk B.P."/>
            <person name="Mohamadi H."/>
            <person name="Chu J."/>
            <person name="Raymond A."/>
            <person name="Pleasance S."/>
            <person name="Coope R."/>
            <person name="Wildung M.R."/>
            <person name="Ritland C.E."/>
            <person name="Bousquet J."/>
            <person name="Jones S.J."/>
            <person name="Bohlmann J."/>
            <person name="Birol I."/>
        </authorList>
    </citation>
    <scope>NUCLEOTIDE SEQUENCE [LARGE SCALE GENOMIC DNA]</scope>
    <source>
        <tissue evidence="1">Flushing bud</tissue>
    </source>
</reference>
<name>A0A117NIK5_PICGL</name>
<geneLocation type="mitochondrion" evidence="1"/>
<sequence>MDLRDGWKSERGEGSNPFSILLFHGHKMMNLIMDQ</sequence>
<evidence type="ECO:0000313" key="1">
    <source>
        <dbReference type="EMBL" id="KUM50122.1"/>
    </source>
</evidence>
<gene>
    <name evidence="1" type="ORF">ABT39_MTgene3350</name>
</gene>
<keyword evidence="1" id="KW-0496">Mitochondrion</keyword>